<gene>
    <name evidence="7" type="ORF">KUTeg_008006</name>
</gene>
<dbReference type="EMBL" id="JARBDR010000337">
    <property type="protein sequence ID" value="KAJ8315856.1"/>
    <property type="molecule type" value="Genomic_DNA"/>
</dbReference>
<evidence type="ECO:0000259" key="6">
    <source>
        <dbReference type="PROSITE" id="PS50275"/>
    </source>
</evidence>
<feature type="coiled-coil region" evidence="4">
    <location>
        <begin position="893"/>
        <end position="927"/>
    </location>
</feature>
<evidence type="ECO:0000256" key="3">
    <source>
        <dbReference type="ARBA" id="ARBA00023136"/>
    </source>
</evidence>
<comment type="subcellular location">
    <subcellularLocation>
        <location evidence="1">Endomembrane system</location>
    </subcellularLocation>
</comment>
<dbReference type="PANTHER" id="PTHR45738">
    <property type="entry name" value="POLYPHOSPHOINOSITIDE PHOSPHATASE"/>
    <property type="match status" value="1"/>
</dbReference>
<feature type="compositionally biased region" description="Polar residues" evidence="5">
    <location>
        <begin position="654"/>
        <end position="677"/>
    </location>
</feature>
<name>A0ABQ9FGT4_TEGGR</name>
<dbReference type="Pfam" id="PF02383">
    <property type="entry name" value="Syja_N"/>
    <property type="match status" value="1"/>
</dbReference>
<evidence type="ECO:0000256" key="4">
    <source>
        <dbReference type="SAM" id="Coils"/>
    </source>
</evidence>
<feature type="domain" description="SAC" evidence="6">
    <location>
        <begin position="163"/>
        <end position="522"/>
    </location>
</feature>
<keyword evidence="4" id="KW-0175">Coiled coil</keyword>
<sequence length="980" mass="112523">MNVNTNERKLFDTEAVIKILCYHSSKTTLILGFILRFYIVGSNSTETSFHVLKIDRTEPRDLAIHDDKVEYDKTQIRNILTMIKHGNITKDTKKTDSTSLIKSVSAFGIIGFVRFLEGYYIILITKRRKVAVIGTHIIYKIEDTSMIYIPNDSVRYTHPDESNYSYDLTHTLQYHMAPSSISTQSTLNEDKTYGVKFRPASKYVWNKFLLKLYEKLVIQDWVINIIHGFIDQKNICVFGKPVFLTLIARRSNKFAGTRFLKRGANCHGYVANEVETEQIVHDASLTFLDKTKLTSFVQTRGSIPLHWSQDVSKMVPKPTILLDKRDPYASSAGQHFNQMLKRHGAPVIIFNLIKRREKKKHESILTAEYKEAVIYLNQFLPSVHAIRYIGFDMAHVSKNKNKNVLDKLDKIAQHCVKQTGFYFKNNKVTSEEFWQADELKGIQGHKTPYGSRQTGVVRTNCVDCLDRTNTAQFSIGKCALGYQLYVLGVIESPNLQFESDCIRMLEQLYEAQGDTIALQYGGSQLVHRIEGYRKLSPWTSQSKEIMHTFSRYYSNTFSDLEKQQVINIFLGVFEPVEESKPRDSLLIPTKVDSSKIGHFDDFYKTFEFTPLHERFAITLMHSARDIKPKGAKDESPFTPRIQISPKEPGHEPNPNISGKDSTASTGSDALSESSTDSIDMEGKLNESDSPVSPEISLGDFEMQEDDLSFTFDAGKKSSYGVELRQPSKRDTRIYERYPTSVFKLGSIHGVEPPPVNRQDQDIYNNYIMCGLYGPKTVSKVDLHCYNSHHCYDSSISHKYFSRYDIFSTSKSEQMDGELVSKHFDGLYMGFEKVKDVIIVFPYKFQAGISFRKKYDFKLSKKKYSNTLKNEMEDWEVIGHIMSQSFEEGADNKAISEKKKEEILQREINELESNEKKLLENKDDRKKLIQVSESENITKESEKVILTDKKDITETPREEKLDENLNKQASIEKDKNSTKGT</sequence>
<dbReference type="InterPro" id="IPR002013">
    <property type="entry name" value="SAC_dom"/>
</dbReference>
<feature type="region of interest" description="Disordered" evidence="5">
    <location>
        <begin position="947"/>
        <end position="980"/>
    </location>
</feature>
<dbReference type="PANTHER" id="PTHR45738:SF5">
    <property type="entry name" value="POLYPHOSPHOINOSITIDE PHOSPHATASE"/>
    <property type="match status" value="1"/>
</dbReference>
<evidence type="ECO:0000256" key="2">
    <source>
        <dbReference type="ARBA" id="ARBA00022801"/>
    </source>
</evidence>
<dbReference type="Proteomes" id="UP001217089">
    <property type="component" value="Unassembled WGS sequence"/>
</dbReference>
<dbReference type="PROSITE" id="PS50275">
    <property type="entry name" value="SAC"/>
    <property type="match status" value="1"/>
</dbReference>
<dbReference type="InterPro" id="IPR043573">
    <property type="entry name" value="Fig4-like"/>
</dbReference>
<organism evidence="7 8">
    <name type="scientific">Tegillarca granosa</name>
    <name type="common">Malaysian cockle</name>
    <name type="synonym">Anadara granosa</name>
    <dbReference type="NCBI Taxonomy" id="220873"/>
    <lineage>
        <taxon>Eukaryota</taxon>
        <taxon>Metazoa</taxon>
        <taxon>Spiralia</taxon>
        <taxon>Lophotrochozoa</taxon>
        <taxon>Mollusca</taxon>
        <taxon>Bivalvia</taxon>
        <taxon>Autobranchia</taxon>
        <taxon>Pteriomorphia</taxon>
        <taxon>Arcoida</taxon>
        <taxon>Arcoidea</taxon>
        <taxon>Arcidae</taxon>
        <taxon>Tegillarca</taxon>
    </lineage>
</organism>
<comment type="caution">
    <text evidence="7">The sequence shown here is derived from an EMBL/GenBank/DDBJ whole genome shotgun (WGS) entry which is preliminary data.</text>
</comment>
<keyword evidence="8" id="KW-1185">Reference proteome</keyword>
<feature type="non-terminal residue" evidence="7">
    <location>
        <position position="980"/>
    </location>
</feature>
<proteinExistence type="predicted"/>
<evidence type="ECO:0000313" key="7">
    <source>
        <dbReference type="EMBL" id="KAJ8315856.1"/>
    </source>
</evidence>
<reference evidence="7 8" key="1">
    <citation type="submission" date="2022-12" db="EMBL/GenBank/DDBJ databases">
        <title>Chromosome-level genome of Tegillarca granosa.</title>
        <authorList>
            <person name="Kim J."/>
        </authorList>
    </citation>
    <scope>NUCLEOTIDE SEQUENCE [LARGE SCALE GENOMIC DNA]</scope>
    <source>
        <strain evidence="7">Teg-2019</strain>
        <tissue evidence="7">Adductor muscle</tissue>
    </source>
</reference>
<evidence type="ECO:0000313" key="8">
    <source>
        <dbReference type="Proteomes" id="UP001217089"/>
    </source>
</evidence>
<keyword evidence="2" id="KW-0378">Hydrolase</keyword>
<evidence type="ECO:0000256" key="5">
    <source>
        <dbReference type="SAM" id="MobiDB-lite"/>
    </source>
</evidence>
<protein>
    <recommendedName>
        <fullName evidence="6">SAC domain-containing protein</fullName>
    </recommendedName>
</protein>
<keyword evidence="3" id="KW-0472">Membrane</keyword>
<feature type="region of interest" description="Disordered" evidence="5">
    <location>
        <begin position="627"/>
        <end position="696"/>
    </location>
</feature>
<evidence type="ECO:0000256" key="1">
    <source>
        <dbReference type="ARBA" id="ARBA00004308"/>
    </source>
</evidence>
<accession>A0ABQ9FGT4</accession>